<dbReference type="STRING" id="456320.Mvol_0205"/>
<dbReference type="eggNOG" id="arCOG01223">
    <property type="taxonomic scope" value="Archaea"/>
</dbReference>
<organism evidence="9 10">
    <name type="scientific">Methanococcus voltae (strain ATCC BAA-1334 / A3)</name>
    <dbReference type="NCBI Taxonomy" id="456320"/>
    <lineage>
        <taxon>Archaea</taxon>
        <taxon>Methanobacteriati</taxon>
        <taxon>Methanobacteriota</taxon>
        <taxon>Methanomada group</taxon>
        <taxon>Methanococci</taxon>
        <taxon>Methanococcales</taxon>
        <taxon>Methanococcaceae</taxon>
        <taxon>Methanococcus</taxon>
    </lineage>
</organism>
<dbReference type="InterPro" id="IPR004821">
    <property type="entry name" value="Cyt_trans-like"/>
</dbReference>
<dbReference type="PANTHER" id="PTHR43793">
    <property type="entry name" value="FAD SYNTHASE"/>
    <property type="match status" value="1"/>
</dbReference>
<keyword evidence="3 7" id="KW-0548">Nucleotidyltransferase</keyword>
<dbReference type="Proteomes" id="UP000007722">
    <property type="component" value="Chromosome"/>
</dbReference>
<keyword evidence="1 7" id="KW-0963">Cytoplasm</keyword>
<reference evidence="9 10" key="1">
    <citation type="submission" date="2010-05" db="EMBL/GenBank/DDBJ databases">
        <title>Complete sequence of Methanococcus voltae A3.</title>
        <authorList>
            <consortium name="US DOE Joint Genome Institute"/>
            <person name="Lucas S."/>
            <person name="Copeland A."/>
            <person name="Lapidus A."/>
            <person name="Cheng J.-F."/>
            <person name="Bruce D."/>
            <person name="Goodwin L."/>
            <person name="Pitluck S."/>
            <person name="Lowry S."/>
            <person name="Clum A."/>
            <person name="Land M."/>
            <person name="Hauser L."/>
            <person name="Kyrpides N."/>
            <person name="Mikhailova N."/>
            <person name="Whitman W.B."/>
            <person name="Woyke T."/>
        </authorList>
    </citation>
    <scope>NUCLEOTIDE SEQUENCE [LARGE SCALE GENOMIC DNA]</scope>
    <source>
        <strain evidence="10">ATCC BAA-1334 / A3</strain>
    </source>
</reference>
<keyword evidence="2 7" id="KW-0808">Transferase</keyword>
<dbReference type="FunCoup" id="D7DRV5">
    <property type="interactions" value="107"/>
</dbReference>
<dbReference type="GO" id="GO:0005524">
    <property type="term" value="F:ATP binding"/>
    <property type="evidence" value="ECO:0007669"/>
    <property type="project" value="UniProtKB-KW"/>
</dbReference>
<comment type="similarity">
    <text evidence="7">Belongs to the eukaryotic CoaD family.</text>
</comment>
<gene>
    <name evidence="7" type="primary">coaD</name>
    <name evidence="9" type="ordered locus">Mvol_0205</name>
</gene>
<keyword evidence="4 7" id="KW-0547">Nucleotide-binding</keyword>
<evidence type="ECO:0000256" key="3">
    <source>
        <dbReference type="ARBA" id="ARBA00022695"/>
    </source>
</evidence>
<dbReference type="InterPro" id="IPR014729">
    <property type="entry name" value="Rossmann-like_a/b/a_fold"/>
</dbReference>
<keyword evidence="10" id="KW-1185">Reference proteome</keyword>
<dbReference type="Pfam" id="PF01467">
    <property type="entry name" value="CTP_transf_like"/>
    <property type="match status" value="1"/>
</dbReference>
<dbReference type="InterPro" id="IPR023540">
    <property type="entry name" value="PPAT_arch"/>
</dbReference>
<dbReference type="SUPFAM" id="SSF52374">
    <property type="entry name" value="Nucleotidylyl transferase"/>
    <property type="match status" value="1"/>
</dbReference>
<evidence type="ECO:0000256" key="2">
    <source>
        <dbReference type="ARBA" id="ARBA00022679"/>
    </source>
</evidence>
<dbReference type="NCBIfam" id="NF001985">
    <property type="entry name" value="PRK00777.1"/>
    <property type="match status" value="1"/>
</dbReference>
<dbReference type="EC" id="2.7.7.3" evidence="7"/>
<dbReference type="HAMAP" id="MF_00647">
    <property type="entry name" value="PPAT_arch"/>
    <property type="match status" value="1"/>
</dbReference>
<dbReference type="GO" id="GO:0005737">
    <property type="term" value="C:cytoplasm"/>
    <property type="evidence" value="ECO:0007669"/>
    <property type="project" value="UniProtKB-SubCell"/>
</dbReference>
<comment type="subcellular location">
    <subcellularLocation>
        <location evidence="7">Cytoplasm</location>
    </subcellularLocation>
</comment>
<dbReference type="GO" id="GO:0004595">
    <property type="term" value="F:pantetheine-phosphate adenylyltransferase activity"/>
    <property type="evidence" value="ECO:0007669"/>
    <property type="project" value="UniProtKB-UniRule"/>
</dbReference>
<dbReference type="InterPro" id="IPR050385">
    <property type="entry name" value="Archaeal_FAD_synthase"/>
</dbReference>
<dbReference type="Gene3D" id="3.40.50.620">
    <property type="entry name" value="HUPs"/>
    <property type="match status" value="1"/>
</dbReference>
<evidence type="ECO:0000259" key="8">
    <source>
        <dbReference type="Pfam" id="PF01467"/>
    </source>
</evidence>
<evidence type="ECO:0000256" key="4">
    <source>
        <dbReference type="ARBA" id="ARBA00022741"/>
    </source>
</evidence>
<proteinExistence type="inferred from homology"/>
<accession>D7DRV5</accession>
<evidence type="ECO:0000313" key="10">
    <source>
        <dbReference type="Proteomes" id="UP000007722"/>
    </source>
</evidence>
<dbReference type="HOGENOM" id="CLU_035272_5_0_2"/>
<dbReference type="UniPathway" id="UPA00241"/>
<keyword evidence="5 7" id="KW-0067">ATP-binding</keyword>
<name>D7DRV5_METV3</name>
<evidence type="ECO:0000256" key="7">
    <source>
        <dbReference type="HAMAP-Rule" id="MF_00647"/>
    </source>
</evidence>
<dbReference type="GO" id="GO:0015937">
    <property type="term" value="P:coenzyme A biosynthetic process"/>
    <property type="evidence" value="ECO:0007669"/>
    <property type="project" value="UniProtKB-UniRule"/>
</dbReference>
<comment type="pathway">
    <text evidence="7">Cofactor biosynthesis; coenzyme A biosynthesis.</text>
</comment>
<dbReference type="KEGG" id="mvo:Mvol_0205"/>
<dbReference type="NCBIfam" id="TIGR00125">
    <property type="entry name" value="cyt_tran_rel"/>
    <property type="match status" value="1"/>
</dbReference>
<protein>
    <recommendedName>
        <fullName evidence="7">Phosphopantetheine adenylyltransferase</fullName>
        <ecNumber evidence="7">2.7.7.3</ecNumber>
    </recommendedName>
    <alternativeName>
        <fullName evidence="7">Dephospho-CoA pyrophosphorylase</fullName>
    </alternativeName>
    <alternativeName>
        <fullName evidence="7">Pantetheine-phosphate adenylyltransferase</fullName>
        <shortName evidence="7">PPAT</shortName>
    </alternativeName>
</protein>
<dbReference type="PANTHER" id="PTHR43793:SF1">
    <property type="entry name" value="FAD SYNTHASE"/>
    <property type="match status" value="1"/>
</dbReference>
<dbReference type="InParanoid" id="D7DRV5"/>
<dbReference type="EMBL" id="CP002057">
    <property type="protein sequence ID" value="ADI35865.1"/>
    <property type="molecule type" value="Genomic_DNA"/>
</dbReference>
<dbReference type="AlphaFoldDB" id="D7DRV5"/>
<feature type="domain" description="Cytidyltransferase-like" evidence="8">
    <location>
        <begin position="31"/>
        <end position="166"/>
    </location>
</feature>
<keyword evidence="6 7" id="KW-0173">Coenzyme A biosynthesis</keyword>
<evidence type="ECO:0000313" key="9">
    <source>
        <dbReference type="EMBL" id="ADI35865.1"/>
    </source>
</evidence>
<comment type="catalytic activity">
    <reaction evidence="7">
        <text>(R)-4'-phosphopantetheine + ATP + H(+) = 3'-dephospho-CoA + diphosphate</text>
        <dbReference type="Rhea" id="RHEA:19801"/>
        <dbReference type="ChEBI" id="CHEBI:15378"/>
        <dbReference type="ChEBI" id="CHEBI:30616"/>
        <dbReference type="ChEBI" id="CHEBI:33019"/>
        <dbReference type="ChEBI" id="CHEBI:57328"/>
        <dbReference type="ChEBI" id="CHEBI:61723"/>
        <dbReference type="EC" id="2.7.7.3"/>
    </reaction>
</comment>
<evidence type="ECO:0000256" key="1">
    <source>
        <dbReference type="ARBA" id="ARBA00022490"/>
    </source>
</evidence>
<comment type="function">
    <text evidence="7">Reversibly transfers an adenylyl group from ATP to 4'-phosphopantetheine, yielding dephospho-CoA (dPCoA) and pyrophosphate.</text>
</comment>
<evidence type="ECO:0000256" key="5">
    <source>
        <dbReference type="ARBA" id="ARBA00022840"/>
    </source>
</evidence>
<evidence type="ECO:0000256" key="6">
    <source>
        <dbReference type="ARBA" id="ARBA00022993"/>
    </source>
</evidence>
<sequence>MKISKIMNIKNTTNKLEKNESKSDLYPKKVVIGGTFDIIHKGHEKLLKYGSKFGKLYIGITSDEYLKKYGKYEKHDINPLIIRIKKLETFLSENDMDFDIQIINDPYGDTLETDYDYIIVSPETLSNAEKINEIRVEKGKKPLKIELCEFELAEDNKPISTTRIRNNELDKNGHTITYNEE</sequence>